<dbReference type="RefSeq" id="WP_090593719.1">
    <property type="nucleotide sequence ID" value="NZ_CP104302.1"/>
</dbReference>
<keyword evidence="2 4" id="KW-0238">DNA-binding</keyword>
<evidence type="ECO:0000256" key="2">
    <source>
        <dbReference type="ARBA" id="ARBA00023125"/>
    </source>
</evidence>
<accession>A0A2G5P3Z9</accession>
<dbReference type="InterPro" id="IPR013762">
    <property type="entry name" value="Integrase-like_cat_sf"/>
</dbReference>
<dbReference type="InterPro" id="IPR010998">
    <property type="entry name" value="Integrase_recombinase_N"/>
</dbReference>
<dbReference type="Gene3D" id="1.10.150.130">
    <property type="match status" value="1"/>
</dbReference>
<dbReference type="InterPro" id="IPR002104">
    <property type="entry name" value="Integrase_catalytic"/>
</dbReference>
<dbReference type="InterPro" id="IPR011010">
    <property type="entry name" value="DNA_brk_join_enz"/>
</dbReference>
<dbReference type="GO" id="GO:0003677">
    <property type="term" value="F:DNA binding"/>
    <property type="evidence" value="ECO:0007669"/>
    <property type="project" value="UniProtKB-UniRule"/>
</dbReference>
<gene>
    <name evidence="7" type="ORF">CQY22_018525</name>
</gene>
<dbReference type="STRING" id="85968.GCA_900073015_03814"/>
<sequence length="329" mass="36236">MTAIAATVQAFFTQRLITQRQASPHTIAAYRDTLRMLLTFISERTQTPCCRLQFNDVNADTVSAFLDHLEHDRANSARTRNARLAAIHSLFGFAAQRHPEHAADITRVLAIPAKRADHTVITYLADIEARALLNAPDRATRTGRRDHAILALAIQTGLRASELTALTRNDIHLDTAAHVACRGKGRKHRITPLTNTTVAILRTWIAETSDPDSDLLFATNRGGPLSLDALAQRVAVHAATATASCPSLANKHITPHVLRHTAAMRLLHAGVDTTVIALWLGHESLTTTRIYLQADLELKQRALDRTAPITTRPGRYRPPDKLLAFLESL</sequence>
<evidence type="ECO:0000313" key="8">
    <source>
        <dbReference type="Proteomes" id="UP000230551"/>
    </source>
</evidence>
<dbReference type="GO" id="GO:0015074">
    <property type="term" value="P:DNA integration"/>
    <property type="evidence" value="ECO:0007669"/>
    <property type="project" value="UniProtKB-KW"/>
</dbReference>
<evidence type="ECO:0000256" key="1">
    <source>
        <dbReference type="ARBA" id="ARBA00022908"/>
    </source>
</evidence>
<dbReference type="InterPro" id="IPR004107">
    <property type="entry name" value="Integrase_SAM-like_N"/>
</dbReference>
<dbReference type="Pfam" id="PF02899">
    <property type="entry name" value="Phage_int_SAM_1"/>
    <property type="match status" value="1"/>
</dbReference>
<dbReference type="Pfam" id="PF00589">
    <property type="entry name" value="Phage_integrase"/>
    <property type="match status" value="1"/>
</dbReference>
<reference evidence="7 8" key="1">
    <citation type="journal article" date="2017" name="Infect. Genet. Evol.">
        <title>The new phylogeny of the genus Mycobacterium: The old and the news.</title>
        <authorList>
            <person name="Tortoli E."/>
            <person name="Fedrizzi T."/>
            <person name="Meehan C.J."/>
            <person name="Trovato A."/>
            <person name="Grottola A."/>
            <person name="Giacobazzi E."/>
            <person name="Serpini G.F."/>
            <person name="Tagliazucchi S."/>
            <person name="Fabio A."/>
            <person name="Bettua C."/>
            <person name="Bertorelli R."/>
            <person name="Frascaro F."/>
            <person name="De Sanctis V."/>
            <person name="Pecorari M."/>
            <person name="Jousson O."/>
            <person name="Segata N."/>
            <person name="Cirillo D.M."/>
        </authorList>
    </citation>
    <scope>NUCLEOTIDE SEQUENCE [LARGE SCALE GENOMIC DNA]</scope>
    <source>
        <strain evidence="7 8">CIP1034565</strain>
    </source>
</reference>
<dbReference type="Proteomes" id="UP000230551">
    <property type="component" value="Unassembled WGS sequence"/>
</dbReference>
<comment type="caution">
    <text evidence="7">The sequence shown here is derived from an EMBL/GenBank/DDBJ whole genome shotgun (WGS) entry which is preliminary data.</text>
</comment>
<evidence type="ECO:0000313" key="7">
    <source>
        <dbReference type="EMBL" id="PIB73045.1"/>
    </source>
</evidence>
<evidence type="ECO:0000259" key="5">
    <source>
        <dbReference type="PROSITE" id="PS51898"/>
    </source>
</evidence>
<proteinExistence type="predicted"/>
<keyword evidence="3" id="KW-0233">DNA recombination</keyword>
<dbReference type="PANTHER" id="PTHR30349:SF81">
    <property type="entry name" value="TYROSINE RECOMBINASE XERC"/>
    <property type="match status" value="1"/>
</dbReference>
<protein>
    <submittedName>
        <fullName evidence="7">Integrase</fullName>
    </submittedName>
</protein>
<name>A0A2G5P3Z9_9MYCO</name>
<evidence type="ECO:0000256" key="4">
    <source>
        <dbReference type="PROSITE-ProRule" id="PRU01248"/>
    </source>
</evidence>
<dbReference type="EMBL" id="PDCN02000060">
    <property type="protein sequence ID" value="PIB73045.1"/>
    <property type="molecule type" value="Genomic_DNA"/>
</dbReference>
<dbReference type="PANTHER" id="PTHR30349">
    <property type="entry name" value="PHAGE INTEGRASE-RELATED"/>
    <property type="match status" value="1"/>
</dbReference>
<feature type="domain" description="Core-binding (CB)" evidence="6">
    <location>
        <begin position="2"/>
        <end position="95"/>
    </location>
</feature>
<dbReference type="PROSITE" id="PS51898">
    <property type="entry name" value="TYR_RECOMBINASE"/>
    <property type="match status" value="1"/>
</dbReference>
<dbReference type="AlphaFoldDB" id="A0A2G5P3Z9"/>
<organism evidence="7 8">
    <name type="scientific">Mycolicibacterium brumae</name>
    <dbReference type="NCBI Taxonomy" id="85968"/>
    <lineage>
        <taxon>Bacteria</taxon>
        <taxon>Bacillati</taxon>
        <taxon>Actinomycetota</taxon>
        <taxon>Actinomycetes</taxon>
        <taxon>Mycobacteriales</taxon>
        <taxon>Mycobacteriaceae</taxon>
        <taxon>Mycolicibacterium</taxon>
    </lineage>
</organism>
<keyword evidence="1" id="KW-0229">DNA integration</keyword>
<dbReference type="InterPro" id="IPR050090">
    <property type="entry name" value="Tyrosine_recombinase_XerCD"/>
</dbReference>
<dbReference type="Gene3D" id="1.10.443.10">
    <property type="entry name" value="Intergrase catalytic core"/>
    <property type="match status" value="1"/>
</dbReference>
<keyword evidence="8" id="KW-1185">Reference proteome</keyword>
<dbReference type="GO" id="GO:0006310">
    <property type="term" value="P:DNA recombination"/>
    <property type="evidence" value="ECO:0007669"/>
    <property type="project" value="UniProtKB-KW"/>
</dbReference>
<dbReference type="InterPro" id="IPR044068">
    <property type="entry name" value="CB"/>
</dbReference>
<evidence type="ECO:0000256" key="3">
    <source>
        <dbReference type="ARBA" id="ARBA00023172"/>
    </source>
</evidence>
<dbReference type="SUPFAM" id="SSF56349">
    <property type="entry name" value="DNA breaking-rejoining enzymes"/>
    <property type="match status" value="1"/>
</dbReference>
<dbReference type="OrthoDB" id="9801717at2"/>
<dbReference type="PROSITE" id="PS51900">
    <property type="entry name" value="CB"/>
    <property type="match status" value="1"/>
</dbReference>
<feature type="domain" description="Tyr recombinase" evidence="5">
    <location>
        <begin position="119"/>
        <end position="304"/>
    </location>
</feature>
<evidence type="ECO:0000259" key="6">
    <source>
        <dbReference type="PROSITE" id="PS51900"/>
    </source>
</evidence>